<name>A0A6J7WR71_9CAUD</name>
<feature type="compositionally biased region" description="Polar residues" evidence="1">
    <location>
        <begin position="1"/>
        <end position="23"/>
    </location>
</feature>
<gene>
    <name evidence="2" type="ORF">UFOVP238_12</name>
</gene>
<protein>
    <submittedName>
        <fullName evidence="2">Uncharacterized protein</fullName>
    </submittedName>
</protein>
<feature type="region of interest" description="Disordered" evidence="1">
    <location>
        <begin position="1"/>
        <end position="30"/>
    </location>
</feature>
<evidence type="ECO:0000313" key="2">
    <source>
        <dbReference type="EMBL" id="CAB5220270.1"/>
    </source>
</evidence>
<accession>A0A6J7WR71</accession>
<dbReference type="EMBL" id="LR798283">
    <property type="protein sequence ID" value="CAB5220270.1"/>
    <property type="molecule type" value="Genomic_DNA"/>
</dbReference>
<organism evidence="2">
    <name type="scientific">uncultured Caudovirales phage</name>
    <dbReference type="NCBI Taxonomy" id="2100421"/>
    <lineage>
        <taxon>Viruses</taxon>
        <taxon>Duplodnaviria</taxon>
        <taxon>Heunggongvirae</taxon>
        <taxon>Uroviricota</taxon>
        <taxon>Caudoviricetes</taxon>
        <taxon>Peduoviridae</taxon>
        <taxon>Maltschvirus</taxon>
        <taxon>Maltschvirus maltsch</taxon>
    </lineage>
</organism>
<evidence type="ECO:0000256" key="1">
    <source>
        <dbReference type="SAM" id="MobiDB-lite"/>
    </source>
</evidence>
<reference evidence="2" key="1">
    <citation type="submission" date="2020-05" db="EMBL/GenBank/DDBJ databases">
        <authorList>
            <person name="Chiriac C."/>
            <person name="Salcher M."/>
            <person name="Ghai R."/>
            <person name="Kavagutti S V."/>
        </authorList>
    </citation>
    <scope>NUCLEOTIDE SEQUENCE</scope>
</reference>
<proteinExistence type="predicted"/>
<sequence>MATSKQSPKASASLQTPLSSSEVLASRTDDGSPVRLVEIVWNDAVDITGGGWVEHEQIVHAPALSLSVGYLICETPESYTLAALVNENHYSHGIVIPKGMVVEIREQS</sequence>